<sequence length="234" mass="23545">REVAGRAAEAGPERRGAGGAARVLGGPAGGAAAPDPKQRWAPAPDRLVKTAFRDMMHFELSETALGHTQLSCVFKDPHLRNSCSLDSQGCEPVIVPAALHRRLPPAPSLPVQLQLAGLRKPAAHAPSDSWQPGAPAHGAAGSAVGAGSREVPDAAAGPSQEDADKASDADSGPCFDDVPSISQLRMHLDLSSECPEMQGATPPAGDGASGAAAAACAAQPPSRKGAAGWTPGTS</sequence>
<reference evidence="2" key="1">
    <citation type="submission" date="2023-10" db="EMBL/GenBank/DDBJ databases">
        <authorList>
            <person name="Chen Y."/>
            <person name="Shah S."/>
            <person name="Dougan E. K."/>
            <person name="Thang M."/>
            <person name="Chan C."/>
        </authorList>
    </citation>
    <scope>NUCLEOTIDE SEQUENCE [LARGE SCALE GENOMIC DNA]</scope>
</reference>
<feature type="compositionally biased region" description="Low complexity" evidence="1">
    <location>
        <begin position="199"/>
        <end position="221"/>
    </location>
</feature>
<evidence type="ECO:0000313" key="3">
    <source>
        <dbReference type="Proteomes" id="UP001189429"/>
    </source>
</evidence>
<keyword evidence="3" id="KW-1185">Reference proteome</keyword>
<name>A0ABN9V618_9DINO</name>
<gene>
    <name evidence="2" type="ORF">PCOR1329_LOCUS54301</name>
</gene>
<organism evidence="2 3">
    <name type="scientific">Prorocentrum cordatum</name>
    <dbReference type="NCBI Taxonomy" id="2364126"/>
    <lineage>
        <taxon>Eukaryota</taxon>
        <taxon>Sar</taxon>
        <taxon>Alveolata</taxon>
        <taxon>Dinophyceae</taxon>
        <taxon>Prorocentrales</taxon>
        <taxon>Prorocentraceae</taxon>
        <taxon>Prorocentrum</taxon>
    </lineage>
</organism>
<dbReference type="EMBL" id="CAUYUJ010016632">
    <property type="protein sequence ID" value="CAK0867335.1"/>
    <property type="molecule type" value="Genomic_DNA"/>
</dbReference>
<feature type="non-terminal residue" evidence="2">
    <location>
        <position position="1"/>
    </location>
</feature>
<feature type="compositionally biased region" description="Low complexity" evidence="1">
    <location>
        <begin position="1"/>
        <end position="10"/>
    </location>
</feature>
<feature type="compositionally biased region" description="Low complexity" evidence="1">
    <location>
        <begin position="20"/>
        <end position="34"/>
    </location>
</feature>
<dbReference type="Proteomes" id="UP001189429">
    <property type="component" value="Unassembled WGS sequence"/>
</dbReference>
<evidence type="ECO:0000313" key="2">
    <source>
        <dbReference type="EMBL" id="CAK0867335.1"/>
    </source>
</evidence>
<evidence type="ECO:0000256" key="1">
    <source>
        <dbReference type="SAM" id="MobiDB-lite"/>
    </source>
</evidence>
<feature type="region of interest" description="Disordered" evidence="1">
    <location>
        <begin position="120"/>
        <end position="234"/>
    </location>
</feature>
<accession>A0ABN9V618</accession>
<comment type="caution">
    <text evidence="2">The sequence shown here is derived from an EMBL/GenBank/DDBJ whole genome shotgun (WGS) entry which is preliminary data.</text>
</comment>
<feature type="region of interest" description="Disordered" evidence="1">
    <location>
        <begin position="1"/>
        <end position="41"/>
    </location>
</feature>
<protein>
    <submittedName>
        <fullName evidence="2">Uncharacterized protein</fullName>
    </submittedName>
</protein>
<feature type="compositionally biased region" description="Low complexity" evidence="1">
    <location>
        <begin position="133"/>
        <end position="147"/>
    </location>
</feature>
<proteinExistence type="predicted"/>